<evidence type="ECO:0000313" key="2">
    <source>
        <dbReference type="Proteomes" id="UP000887566"/>
    </source>
</evidence>
<sequence length="190" mass="20695">MNNPGANVFLSHSKTCVSHICANWYRPIRGDRTSCDRSVGDGCISCRVDCPTTIHSPVTRGAYSEVAPSHHRPVVSVLIDDARPMGSNSCKGDASSSGTNENGSGFRRRDSQLSCKGNGPPVFVVVVVRLNTVHTLINCTLTTYQTGLDSGDDGRVRGPTQTQWKAPQKRLDFITVARRLRHSPFVSGRR</sequence>
<reference evidence="3" key="1">
    <citation type="submission" date="2022-11" db="UniProtKB">
        <authorList>
            <consortium name="WormBaseParasite"/>
        </authorList>
    </citation>
    <scope>IDENTIFICATION</scope>
</reference>
<feature type="compositionally biased region" description="Polar residues" evidence="1">
    <location>
        <begin position="86"/>
        <end position="103"/>
    </location>
</feature>
<dbReference type="AlphaFoldDB" id="A0A914X1S6"/>
<dbReference type="Proteomes" id="UP000887566">
    <property type="component" value="Unplaced"/>
</dbReference>
<feature type="region of interest" description="Disordered" evidence="1">
    <location>
        <begin position="83"/>
        <end position="113"/>
    </location>
</feature>
<evidence type="ECO:0000313" key="3">
    <source>
        <dbReference type="WBParaSite" id="PSAMB.scaffold607size45924.g7331.t1"/>
    </source>
</evidence>
<proteinExistence type="predicted"/>
<dbReference type="WBParaSite" id="PSAMB.scaffold607size45924.g7331.t1">
    <property type="protein sequence ID" value="PSAMB.scaffold607size45924.g7331.t1"/>
    <property type="gene ID" value="PSAMB.scaffold607size45924.g7331"/>
</dbReference>
<keyword evidence="2" id="KW-1185">Reference proteome</keyword>
<protein>
    <submittedName>
        <fullName evidence="3">Uncharacterized protein</fullName>
    </submittedName>
</protein>
<name>A0A914X1S6_9BILA</name>
<evidence type="ECO:0000256" key="1">
    <source>
        <dbReference type="SAM" id="MobiDB-lite"/>
    </source>
</evidence>
<organism evidence="2 3">
    <name type="scientific">Plectus sambesii</name>
    <dbReference type="NCBI Taxonomy" id="2011161"/>
    <lineage>
        <taxon>Eukaryota</taxon>
        <taxon>Metazoa</taxon>
        <taxon>Ecdysozoa</taxon>
        <taxon>Nematoda</taxon>
        <taxon>Chromadorea</taxon>
        <taxon>Plectida</taxon>
        <taxon>Plectina</taxon>
        <taxon>Plectoidea</taxon>
        <taxon>Plectidae</taxon>
        <taxon>Plectus</taxon>
    </lineage>
</organism>
<accession>A0A914X1S6</accession>